<feature type="transmembrane region" description="Helical" evidence="5">
    <location>
        <begin position="12"/>
        <end position="34"/>
    </location>
</feature>
<feature type="transmembrane region" description="Helical" evidence="5">
    <location>
        <begin position="366"/>
        <end position="390"/>
    </location>
</feature>
<evidence type="ECO:0000256" key="2">
    <source>
        <dbReference type="ARBA" id="ARBA00022692"/>
    </source>
</evidence>
<feature type="transmembrane region" description="Helical" evidence="5">
    <location>
        <begin position="114"/>
        <end position="132"/>
    </location>
</feature>
<keyword evidence="8" id="KW-1185">Reference proteome</keyword>
<feature type="transmembrane region" description="Helical" evidence="5">
    <location>
        <begin position="236"/>
        <end position="264"/>
    </location>
</feature>
<evidence type="ECO:0000256" key="3">
    <source>
        <dbReference type="ARBA" id="ARBA00022989"/>
    </source>
</evidence>
<dbReference type="PANTHER" id="PTHR23501">
    <property type="entry name" value="MAJOR FACILITATOR SUPERFAMILY"/>
    <property type="match status" value="1"/>
</dbReference>
<proteinExistence type="predicted"/>
<keyword evidence="4 5" id="KW-0472">Membrane</keyword>
<dbReference type="GO" id="GO:0005886">
    <property type="term" value="C:plasma membrane"/>
    <property type="evidence" value="ECO:0007669"/>
    <property type="project" value="UniProtKB-SubCell"/>
</dbReference>
<accession>U2Q8X8</accession>
<protein>
    <submittedName>
        <fullName evidence="7">Transporter, major facilitator family protein</fullName>
    </submittedName>
</protein>
<feature type="transmembrane region" description="Helical" evidence="5">
    <location>
        <begin position="86"/>
        <end position="108"/>
    </location>
</feature>
<dbReference type="SUPFAM" id="SSF103473">
    <property type="entry name" value="MFS general substrate transporter"/>
    <property type="match status" value="1"/>
</dbReference>
<evidence type="ECO:0000256" key="4">
    <source>
        <dbReference type="ARBA" id="ARBA00023136"/>
    </source>
</evidence>
<dbReference type="InterPro" id="IPR036259">
    <property type="entry name" value="MFS_trans_sf"/>
</dbReference>
<feature type="transmembrane region" description="Helical" evidence="5">
    <location>
        <begin position="300"/>
        <end position="318"/>
    </location>
</feature>
<gene>
    <name evidence="7" type="ORF">HMPREF0682_0585</name>
</gene>
<dbReference type="GO" id="GO:0022857">
    <property type="term" value="F:transmembrane transporter activity"/>
    <property type="evidence" value="ECO:0007669"/>
    <property type="project" value="InterPro"/>
</dbReference>
<feature type="transmembrane region" description="Helical" evidence="5">
    <location>
        <begin position="339"/>
        <end position="360"/>
    </location>
</feature>
<dbReference type="Proteomes" id="UP000017052">
    <property type="component" value="Unassembled WGS sequence"/>
</dbReference>
<evidence type="ECO:0000256" key="1">
    <source>
        <dbReference type="ARBA" id="ARBA00004651"/>
    </source>
</evidence>
<evidence type="ECO:0000256" key="5">
    <source>
        <dbReference type="SAM" id="Phobius"/>
    </source>
</evidence>
<evidence type="ECO:0000313" key="7">
    <source>
        <dbReference type="EMBL" id="ERK52836.1"/>
    </source>
</evidence>
<dbReference type="OrthoDB" id="9778875at2"/>
<feature type="domain" description="Major facilitator superfamily (MFS) profile" evidence="6">
    <location>
        <begin position="17"/>
        <end position="461"/>
    </location>
</feature>
<dbReference type="RefSeq" id="WP_021798269.1">
    <property type="nucleotide sequence ID" value="NZ_ACVN02000246.1"/>
</dbReference>
<dbReference type="EMBL" id="ACVN02000246">
    <property type="protein sequence ID" value="ERK52836.1"/>
    <property type="molecule type" value="Genomic_DNA"/>
</dbReference>
<organism evidence="7 8">
    <name type="scientific">Propionibacterium acidifaciens F0233</name>
    <dbReference type="NCBI Taxonomy" id="553198"/>
    <lineage>
        <taxon>Bacteria</taxon>
        <taxon>Bacillati</taxon>
        <taxon>Actinomycetota</taxon>
        <taxon>Actinomycetes</taxon>
        <taxon>Propionibacteriales</taxon>
        <taxon>Propionibacteriaceae</taxon>
        <taxon>Propionibacterium</taxon>
    </lineage>
</organism>
<keyword evidence="2 5" id="KW-0812">Transmembrane</keyword>
<feature type="transmembrane region" description="Helical" evidence="5">
    <location>
        <begin position="54"/>
        <end position="74"/>
    </location>
</feature>
<comment type="subcellular location">
    <subcellularLocation>
        <location evidence="1">Cell membrane</location>
        <topology evidence="1">Multi-pass membrane protein</topology>
    </subcellularLocation>
</comment>
<feature type="transmembrane region" description="Helical" evidence="5">
    <location>
        <begin position="276"/>
        <end position="294"/>
    </location>
</feature>
<dbReference type="GeneID" id="95360692"/>
<reference evidence="7" key="1">
    <citation type="submission" date="2013-08" db="EMBL/GenBank/DDBJ databases">
        <authorList>
            <person name="Durkin A.S."/>
            <person name="Haft D.R."/>
            <person name="McCorrison J."/>
            <person name="Torralba M."/>
            <person name="Gillis M."/>
            <person name="Haft D.H."/>
            <person name="Methe B."/>
            <person name="Sutton G."/>
            <person name="Nelson K.E."/>
        </authorList>
    </citation>
    <scope>NUCLEOTIDE SEQUENCE [LARGE SCALE GENOMIC DNA]</scope>
    <source>
        <strain evidence="7">F0233</strain>
    </source>
</reference>
<evidence type="ECO:0000313" key="8">
    <source>
        <dbReference type="Proteomes" id="UP000017052"/>
    </source>
</evidence>
<dbReference type="InterPro" id="IPR011701">
    <property type="entry name" value="MFS"/>
</dbReference>
<dbReference type="PANTHER" id="PTHR23501:SF154">
    <property type="entry name" value="MULTIDRUG-EFFLUX TRANSPORTER RV1634-RELATED"/>
    <property type="match status" value="1"/>
</dbReference>
<comment type="caution">
    <text evidence="7">The sequence shown here is derived from an EMBL/GenBank/DDBJ whole genome shotgun (WGS) entry which is preliminary data.</text>
</comment>
<feature type="transmembrane region" description="Helical" evidence="5">
    <location>
        <begin position="410"/>
        <end position="428"/>
    </location>
</feature>
<keyword evidence="3 5" id="KW-1133">Transmembrane helix</keyword>
<dbReference type="AlphaFoldDB" id="U2Q8X8"/>
<sequence length="463" mass="47641">MTTGTPDPTGPGASRLLVIGILTAVLATAFESYGTLTAMPSAAARFGRMDLYDWAFTTFMIFQVMAIVVGGRLCDRIGSAPPMICGMAVFALGLVGAGSSVSMGMLLAMRAVQGLGAGLASVSLMVLIGRVFDDDRRPAMMSAFSFCWVLPSVIGPPVAALVTERLGWYWVFWGLLPVVVFALGVSWAPLKRVRGRDLAAIGSDDGSGDAPVPLWAAGVAAAGAAMIQYAGHRLDLMALVVALVAVVLLRLAIPALMPAGFLSLGRGLPSVMVTRGLGNGAFIASETYLLLILTQEHAIALGRASLILCTGSIAWAISAWAQSRPWLRGRLRRDRIIVLGARLCAAGIALMLVCVLVPALPVPVLVLGYGTGGFGMGLIVSSTSLAVMALSEPAALGRHTSSLQVSEGMLTSLITGIAGSAYALGAGGGHWPVVFGRVLAVTTAAAVVGLVAALRIGPVHDPA</sequence>
<evidence type="ECO:0000259" key="6">
    <source>
        <dbReference type="PROSITE" id="PS50850"/>
    </source>
</evidence>
<dbReference type="InterPro" id="IPR020846">
    <property type="entry name" value="MFS_dom"/>
</dbReference>
<feature type="transmembrane region" description="Helical" evidence="5">
    <location>
        <begin position="434"/>
        <end position="454"/>
    </location>
</feature>
<name>U2Q8X8_9ACTN</name>
<dbReference type="Gene3D" id="1.20.1250.20">
    <property type="entry name" value="MFS general substrate transporter like domains"/>
    <property type="match status" value="1"/>
</dbReference>
<feature type="transmembrane region" description="Helical" evidence="5">
    <location>
        <begin position="139"/>
        <end position="162"/>
    </location>
</feature>
<feature type="transmembrane region" description="Helical" evidence="5">
    <location>
        <begin position="168"/>
        <end position="190"/>
    </location>
</feature>
<dbReference type="Pfam" id="PF07690">
    <property type="entry name" value="MFS_1"/>
    <property type="match status" value="1"/>
</dbReference>
<dbReference type="PROSITE" id="PS50850">
    <property type="entry name" value="MFS"/>
    <property type="match status" value="1"/>
</dbReference>